<dbReference type="SUPFAM" id="SSF48208">
    <property type="entry name" value="Six-hairpin glycosidases"/>
    <property type="match status" value="1"/>
</dbReference>
<dbReference type="PANTHER" id="PTHR33307">
    <property type="entry name" value="ALPHA-RHAMNOSIDASE (EUROFUNG)"/>
    <property type="match status" value="1"/>
</dbReference>
<evidence type="ECO:0000259" key="4">
    <source>
        <dbReference type="Pfam" id="PF05592"/>
    </source>
</evidence>
<dbReference type="InterPro" id="IPR013737">
    <property type="entry name" value="Bac_rhamnosid_N"/>
</dbReference>
<dbReference type="GO" id="GO:0005975">
    <property type="term" value="P:carbohydrate metabolic process"/>
    <property type="evidence" value="ECO:0007669"/>
    <property type="project" value="InterPro"/>
</dbReference>
<evidence type="ECO:0000256" key="3">
    <source>
        <dbReference type="ARBA" id="ARBA00022801"/>
    </source>
</evidence>
<dbReference type="PIRSF" id="PIRSF010631">
    <property type="entry name" value="A-rhamnsds"/>
    <property type="match status" value="1"/>
</dbReference>
<gene>
    <name evidence="8" type="ORF">H9831_00570</name>
</gene>
<proteinExistence type="predicted"/>
<evidence type="ECO:0000259" key="6">
    <source>
        <dbReference type="Pfam" id="PF17389"/>
    </source>
</evidence>
<dbReference type="Pfam" id="PF17389">
    <property type="entry name" value="Bac_rhamnosid6H"/>
    <property type="match status" value="1"/>
</dbReference>
<dbReference type="InterPro" id="IPR012341">
    <property type="entry name" value="6hp_glycosidase-like_sf"/>
</dbReference>
<dbReference type="InterPro" id="IPR008928">
    <property type="entry name" value="6-hairpin_glycosidase_sf"/>
</dbReference>
<dbReference type="InterPro" id="IPR035396">
    <property type="entry name" value="Bac_rhamnosid6H"/>
</dbReference>
<dbReference type="PANTHER" id="PTHR33307:SF6">
    <property type="entry name" value="ALPHA-RHAMNOSIDASE (EUROFUNG)-RELATED"/>
    <property type="match status" value="1"/>
</dbReference>
<protein>
    <recommendedName>
        <fullName evidence="2">alpha-L-rhamnosidase</fullName>
        <ecNumber evidence="2">3.2.1.40</ecNumber>
    </recommendedName>
</protein>
<dbReference type="InterPro" id="IPR008902">
    <property type="entry name" value="Rhamnosid_concanavalin"/>
</dbReference>
<accession>A0A9D2C5U8</accession>
<dbReference type="Pfam" id="PF17390">
    <property type="entry name" value="Bac_rhamnosid_C"/>
    <property type="match status" value="1"/>
</dbReference>
<keyword evidence="3 8" id="KW-0378">Hydrolase</keyword>
<evidence type="ECO:0000259" key="7">
    <source>
        <dbReference type="Pfam" id="PF17390"/>
    </source>
</evidence>
<dbReference type="InterPro" id="IPR035398">
    <property type="entry name" value="Bac_rhamnosid_C"/>
</dbReference>
<comment type="caution">
    <text evidence="8">The sequence shown here is derived from an EMBL/GenBank/DDBJ whole genome shotgun (WGS) entry which is preliminary data.</text>
</comment>
<comment type="catalytic activity">
    <reaction evidence="1">
        <text>Hydrolysis of terminal non-reducing alpha-L-rhamnose residues in alpha-L-rhamnosides.</text>
        <dbReference type="EC" id="3.2.1.40"/>
    </reaction>
</comment>
<dbReference type="Pfam" id="PF05592">
    <property type="entry name" value="Bac_rhamnosid"/>
    <property type="match status" value="1"/>
</dbReference>
<dbReference type="InterPro" id="IPR016007">
    <property type="entry name" value="Alpha_rhamnosid"/>
</dbReference>
<sequence length="722" mass="80856">MEWSAKWIAPAQEMGDVCPVYEKAFPAEGKIAKAELFITAMGVYEAFLNGKRVGEYVLAPGWTSYEKRHQYQAYDVTALLAEENTLEVTVGKGWYRSPMPGWANEGERDERAHVPAGLIAQLVLTGEDGSRKVIATDESWTAKESQVRFSEIYDGETFDASFEAKETQPVVCLDKGTQNLIPQQGEETREEEYVAAERVFTTPKGETVVDFGQEVTGYVRFTVDAKAGDAVEISHGEVLDKEGNFYNANYRSAKAKIFYTCKDGVQTYHPHLTFFGFRYIRLDSFPGTPAPEQFTAVAVHSHMKRTGRISSSNPLLNRLFSNIVWGQRGNFLDVPTDCPQRDERLGWTGDAQAFVKTASYNYDVEKFFTKWLSDMATDQCEDGSIPHVIPACGTGSGSAAWDDAATICPWQIYLTYGNPAILRQQFDCMKKYVGSITAATKDEYLWTGGNHYEDWLGLDAPVGSYKGSSRADFIASAFYAHSTALVVKAGKVLGEDVSEYEALYDNIVKTFRRTFPDYRTQTEMVLAVHFDLAEDKQKTADQLAAKVIADGKKLQTGFVGTPYLLHVLSGYGHTDLAYTLLLRTEYPSWLYPVTKGATTVWEHWDGIMENGDFWSTDMNSFNHYAYGAVADWIYEEAAGIKPEEPGFAKVRIAPKPDGKLEWLEVSLETRHGLVRSAWSHIEENGQKKVRYEIITPSPSVIVIDGKEKEVEAGEYTFCVDED</sequence>
<evidence type="ECO:0000259" key="5">
    <source>
        <dbReference type="Pfam" id="PF08531"/>
    </source>
</evidence>
<feature type="domain" description="Alpha-L-rhamnosidase C-terminal" evidence="7">
    <location>
        <begin position="639"/>
        <end position="696"/>
    </location>
</feature>
<name>A0A9D2C5U8_9FIRM</name>
<evidence type="ECO:0000313" key="8">
    <source>
        <dbReference type="EMBL" id="HIY59169.1"/>
    </source>
</evidence>
<dbReference type="Gene3D" id="1.50.10.10">
    <property type="match status" value="1"/>
</dbReference>
<reference evidence="8" key="1">
    <citation type="journal article" date="2021" name="PeerJ">
        <title>Extensive microbial diversity within the chicken gut microbiome revealed by metagenomics and culture.</title>
        <authorList>
            <person name="Gilroy R."/>
            <person name="Ravi A."/>
            <person name="Getino M."/>
            <person name="Pursley I."/>
            <person name="Horton D.L."/>
            <person name="Alikhan N.F."/>
            <person name="Baker D."/>
            <person name="Gharbi K."/>
            <person name="Hall N."/>
            <person name="Watson M."/>
            <person name="Adriaenssens E.M."/>
            <person name="Foster-Nyarko E."/>
            <person name="Jarju S."/>
            <person name="Secka A."/>
            <person name="Antonio M."/>
            <person name="Oren A."/>
            <person name="Chaudhuri R.R."/>
            <person name="La Ragione R."/>
            <person name="Hildebrand F."/>
            <person name="Pallen M.J."/>
        </authorList>
    </citation>
    <scope>NUCLEOTIDE SEQUENCE</scope>
    <source>
        <strain evidence="8">ChiSxjej3B15-24422</strain>
    </source>
</reference>
<dbReference type="EC" id="3.2.1.40" evidence="2"/>
<organism evidence="8 9">
    <name type="scientific">Candidatus Eisenbergiella pullistercoris</name>
    <dbReference type="NCBI Taxonomy" id="2838555"/>
    <lineage>
        <taxon>Bacteria</taxon>
        <taxon>Bacillati</taxon>
        <taxon>Bacillota</taxon>
        <taxon>Clostridia</taxon>
        <taxon>Lachnospirales</taxon>
        <taxon>Lachnospiraceae</taxon>
        <taxon>Eisenbergiella</taxon>
    </lineage>
</organism>
<reference evidence="8" key="2">
    <citation type="submission" date="2021-04" db="EMBL/GenBank/DDBJ databases">
        <authorList>
            <person name="Gilroy R."/>
        </authorList>
    </citation>
    <scope>NUCLEOTIDE SEQUENCE</scope>
    <source>
        <strain evidence="8">ChiSxjej3B15-24422</strain>
    </source>
</reference>
<dbReference type="Proteomes" id="UP000824007">
    <property type="component" value="Unassembled WGS sequence"/>
</dbReference>
<dbReference type="Gene3D" id="2.60.420.10">
    <property type="entry name" value="Maltose phosphorylase, domain 3"/>
    <property type="match status" value="1"/>
</dbReference>
<dbReference type="Gene3D" id="2.60.120.260">
    <property type="entry name" value="Galactose-binding domain-like"/>
    <property type="match status" value="2"/>
</dbReference>
<dbReference type="EMBL" id="DXDD01000005">
    <property type="protein sequence ID" value="HIY59169.1"/>
    <property type="molecule type" value="Genomic_DNA"/>
</dbReference>
<evidence type="ECO:0000256" key="1">
    <source>
        <dbReference type="ARBA" id="ARBA00001445"/>
    </source>
</evidence>
<feature type="domain" description="Alpha-L-rhamnosidase concanavalin-like" evidence="4">
    <location>
        <begin position="201"/>
        <end position="300"/>
    </location>
</feature>
<feature type="domain" description="Bacterial alpha-L-rhamnosidase N-terminal" evidence="5">
    <location>
        <begin position="30"/>
        <end position="165"/>
    </location>
</feature>
<dbReference type="Pfam" id="PF08531">
    <property type="entry name" value="Bac_rhamnosid_N"/>
    <property type="match status" value="1"/>
</dbReference>
<dbReference type="AlphaFoldDB" id="A0A9D2C5U8"/>
<feature type="domain" description="Alpha-L-rhamnosidase six-hairpin glycosidase" evidence="6">
    <location>
        <begin position="304"/>
        <end position="635"/>
    </location>
</feature>
<evidence type="ECO:0000256" key="2">
    <source>
        <dbReference type="ARBA" id="ARBA00012652"/>
    </source>
</evidence>
<dbReference type="GO" id="GO:0030596">
    <property type="term" value="F:alpha-L-rhamnosidase activity"/>
    <property type="evidence" value="ECO:0007669"/>
    <property type="project" value="UniProtKB-EC"/>
</dbReference>
<evidence type="ECO:0000313" key="9">
    <source>
        <dbReference type="Proteomes" id="UP000824007"/>
    </source>
</evidence>